<sequence length="226" mass="26620">MQRDIYQYKNDPESSHRQMARLVNERRGKKVLDAGCGGGFLGRAIGKNGVKIWGLDKDTNWKNSRWLSTYKYVLWEDLERKGWEKELKNEEFDGIVAADVLEHLDNPEKVVKKLWKKVRKGGWMLVSLPNCEFWPVWLVRRLWPDFKMSRGPLDRTHKHFYGRLEAEKMLNGANAVKLVAATPPPFGLVDRMFGQGKPMFWIYNFFAVLARKWPRRMAYQLIFEVT</sequence>
<dbReference type="EMBL" id="MEXH01000002">
    <property type="protein sequence ID" value="OGC93062.1"/>
    <property type="molecule type" value="Genomic_DNA"/>
</dbReference>
<dbReference type="CDD" id="cd02440">
    <property type="entry name" value="AdoMet_MTases"/>
    <property type="match status" value="1"/>
</dbReference>
<reference evidence="1 2" key="1">
    <citation type="journal article" date="2016" name="Nat. Commun.">
        <title>Thousands of microbial genomes shed light on interconnected biogeochemical processes in an aquifer system.</title>
        <authorList>
            <person name="Anantharaman K."/>
            <person name="Brown C.T."/>
            <person name="Hug L.A."/>
            <person name="Sharon I."/>
            <person name="Castelle C.J."/>
            <person name="Probst A.J."/>
            <person name="Thomas B.C."/>
            <person name="Singh A."/>
            <person name="Wilkins M.J."/>
            <person name="Karaoz U."/>
            <person name="Brodie E.L."/>
            <person name="Williams K.H."/>
            <person name="Hubbard S.S."/>
            <person name="Banfield J.F."/>
        </authorList>
    </citation>
    <scope>NUCLEOTIDE SEQUENCE [LARGE SCALE GENOMIC DNA]</scope>
</reference>
<evidence type="ECO:0008006" key="3">
    <source>
        <dbReference type="Google" id="ProtNLM"/>
    </source>
</evidence>
<dbReference type="Pfam" id="PF13489">
    <property type="entry name" value="Methyltransf_23"/>
    <property type="match status" value="1"/>
</dbReference>
<name>A0A1F4YGK9_9BACT</name>
<comment type="caution">
    <text evidence="1">The sequence shown here is derived from an EMBL/GenBank/DDBJ whole genome shotgun (WGS) entry which is preliminary data.</text>
</comment>
<protein>
    <recommendedName>
        <fullName evidence="3">Methyltransferase type 11 domain-containing protein</fullName>
    </recommendedName>
</protein>
<dbReference type="Gene3D" id="3.40.50.150">
    <property type="entry name" value="Vaccinia Virus protein VP39"/>
    <property type="match status" value="1"/>
</dbReference>
<dbReference type="Proteomes" id="UP000178176">
    <property type="component" value="Unassembled WGS sequence"/>
</dbReference>
<gene>
    <name evidence="1" type="ORF">A2876_00750</name>
</gene>
<dbReference type="AlphaFoldDB" id="A0A1F4YGK9"/>
<evidence type="ECO:0000313" key="2">
    <source>
        <dbReference type="Proteomes" id="UP000178176"/>
    </source>
</evidence>
<dbReference type="SUPFAM" id="SSF53335">
    <property type="entry name" value="S-adenosyl-L-methionine-dependent methyltransferases"/>
    <property type="match status" value="1"/>
</dbReference>
<dbReference type="InterPro" id="IPR029063">
    <property type="entry name" value="SAM-dependent_MTases_sf"/>
</dbReference>
<organism evidence="1 2">
    <name type="scientific">Candidatus Amesbacteria bacterium RIFCSPHIGHO2_01_FULL_48_32b</name>
    <dbReference type="NCBI Taxonomy" id="1797253"/>
    <lineage>
        <taxon>Bacteria</taxon>
        <taxon>Candidatus Amesiibacteriota</taxon>
    </lineage>
</organism>
<evidence type="ECO:0000313" key="1">
    <source>
        <dbReference type="EMBL" id="OGC93062.1"/>
    </source>
</evidence>
<proteinExistence type="predicted"/>
<dbReference type="PANTHER" id="PTHR43861">
    <property type="entry name" value="TRANS-ACONITATE 2-METHYLTRANSFERASE-RELATED"/>
    <property type="match status" value="1"/>
</dbReference>
<accession>A0A1F4YGK9</accession>